<reference evidence="1 2" key="1">
    <citation type="journal article" date="2016" name="Nat. Commun.">
        <title>Thousands of microbial genomes shed light on interconnected biogeochemical processes in an aquifer system.</title>
        <authorList>
            <person name="Anantharaman K."/>
            <person name="Brown C.T."/>
            <person name="Hug L.A."/>
            <person name="Sharon I."/>
            <person name="Castelle C.J."/>
            <person name="Probst A.J."/>
            <person name="Thomas B.C."/>
            <person name="Singh A."/>
            <person name="Wilkins M.J."/>
            <person name="Karaoz U."/>
            <person name="Brodie E.L."/>
            <person name="Williams K.H."/>
            <person name="Hubbard S.S."/>
            <person name="Banfield J.F."/>
        </authorList>
    </citation>
    <scope>NUCLEOTIDE SEQUENCE [LARGE SCALE GENOMIC DNA]</scope>
</reference>
<organism evidence="1 2">
    <name type="scientific">Candidatus Liptonbacteria bacterium RIFCSPHIGHO2_01_FULL_57_28</name>
    <dbReference type="NCBI Taxonomy" id="1798647"/>
    <lineage>
        <taxon>Bacteria</taxon>
        <taxon>Candidatus Liptoniibacteriota</taxon>
    </lineage>
</organism>
<dbReference type="STRING" id="1798647.A2855_00035"/>
<dbReference type="EMBL" id="MHKX01000008">
    <property type="protein sequence ID" value="OGY98451.1"/>
    <property type="molecule type" value="Genomic_DNA"/>
</dbReference>
<dbReference type="AlphaFoldDB" id="A0A1G2CBA3"/>
<evidence type="ECO:0000313" key="1">
    <source>
        <dbReference type="EMBL" id="OGY98451.1"/>
    </source>
</evidence>
<name>A0A1G2CBA3_9BACT</name>
<comment type="caution">
    <text evidence="1">The sequence shown here is derived from an EMBL/GenBank/DDBJ whole genome shotgun (WGS) entry which is preliminary data.</text>
</comment>
<gene>
    <name evidence="1" type="ORF">A2855_00035</name>
</gene>
<proteinExistence type="predicted"/>
<sequence>MLSVMSKKEYKELVDFMGGRFDAVMVELDKKADKSELIAIKAEIAGVKGEVSGIIEKIAEEKKNEILGVLDAHAKRSDDRAQEHDMLVGQVGRHERWITKIAKKTKVKLDS</sequence>
<accession>A0A1G2CBA3</accession>
<dbReference type="Proteomes" id="UP000179059">
    <property type="component" value="Unassembled WGS sequence"/>
</dbReference>
<protein>
    <submittedName>
        <fullName evidence="1">Uncharacterized protein</fullName>
    </submittedName>
</protein>
<evidence type="ECO:0000313" key="2">
    <source>
        <dbReference type="Proteomes" id="UP000179059"/>
    </source>
</evidence>